<dbReference type="EMBL" id="CP001737">
    <property type="protein sequence ID" value="ACV77805.1"/>
    <property type="molecule type" value="Genomic_DNA"/>
</dbReference>
<dbReference type="AlphaFoldDB" id="C8XEE7"/>
<feature type="transmembrane region" description="Helical" evidence="6">
    <location>
        <begin position="98"/>
        <end position="117"/>
    </location>
</feature>
<evidence type="ECO:0000256" key="1">
    <source>
        <dbReference type="ARBA" id="ARBA00004141"/>
    </source>
</evidence>
<dbReference type="Gene3D" id="1.10.3720.10">
    <property type="entry name" value="MetI-like"/>
    <property type="match status" value="1"/>
</dbReference>
<dbReference type="HOGENOM" id="CLU_046113_7_1_11"/>
<evidence type="ECO:0000313" key="9">
    <source>
        <dbReference type="Proteomes" id="UP000002218"/>
    </source>
</evidence>
<evidence type="ECO:0000256" key="5">
    <source>
        <dbReference type="ARBA" id="ARBA00023136"/>
    </source>
</evidence>
<keyword evidence="4 6" id="KW-1133">Transmembrane helix</keyword>
<accession>C8XEE7</accession>
<feature type="transmembrane region" description="Helical" evidence="6">
    <location>
        <begin position="165"/>
        <end position="189"/>
    </location>
</feature>
<dbReference type="CDD" id="cd06261">
    <property type="entry name" value="TM_PBP2"/>
    <property type="match status" value="1"/>
</dbReference>
<dbReference type="KEGG" id="nml:Namu_1404"/>
<dbReference type="GO" id="GO:0005886">
    <property type="term" value="C:plasma membrane"/>
    <property type="evidence" value="ECO:0007669"/>
    <property type="project" value="UniProtKB-SubCell"/>
</dbReference>
<evidence type="ECO:0000256" key="6">
    <source>
        <dbReference type="RuleBase" id="RU363032"/>
    </source>
</evidence>
<proteinExistence type="inferred from homology"/>
<feature type="transmembrane region" description="Helical" evidence="6">
    <location>
        <begin position="40"/>
        <end position="61"/>
    </location>
</feature>
<dbReference type="InterPro" id="IPR035906">
    <property type="entry name" value="MetI-like_sf"/>
</dbReference>
<evidence type="ECO:0000256" key="2">
    <source>
        <dbReference type="ARBA" id="ARBA00022448"/>
    </source>
</evidence>
<dbReference type="SUPFAM" id="SSF161098">
    <property type="entry name" value="MetI-like"/>
    <property type="match status" value="1"/>
</dbReference>
<dbReference type="PANTHER" id="PTHR30177">
    <property type="entry name" value="GLYCINE BETAINE/L-PROLINE TRANSPORT SYSTEM PERMEASE PROTEIN PROW"/>
    <property type="match status" value="1"/>
</dbReference>
<keyword evidence="9" id="KW-1185">Reference proteome</keyword>
<sequence>MGPGGEGQVSGAWTWLTDPANWSGTGGVWNRLLQHLGYSLLALAIALAIALPLGALIGHTGRLTGLVSGVANALRALPSLGLLILLALWGLHTFKGDIALLGPAIAVLVILAVPPILSNTYAGIANVDPAARDAARGMGMTGSQVLLRVELPVALPLIMSGLRSAFLQVVATATIAAVVALGGFGRYVIDGLAQQNYSMMVAGAFLVAVLAVLGDRILAVIGHFVISPGLTGRAERRRKPAATTADLVVARGETADRP</sequence>
<comment type="subcellular location">
    <subcellularLocation>
        <location evidence="6">Cell membrane</location>
        <topology evidence="6">Multi-pass membrane protein</topology>
    </subcellularLocation>
    <subcellularLocation>
        <location evidence="1">Membrane</location>
        <topology evidence="1">Multi-pass membrane protein</topology>
    </subcellularLocation>
</comment>
<dbReference type="Proteomes" id="UP000002218">
    <property type="component" value="Chromosome"/>
</dbReference>
<keyword evidence="5 6" id="KW-0472">Membrane</keyword>
<evidence type="ECO:0000259" key="7">
    <source>
        <dbReference type="PROSITE" id="PS50928"/>
    </source>
</evidence>
<feature type="transmembrane region" description="Helical" evidence="6">
    <location>
        <begin position="73"/>
        <end position="91"/>
    </location>
</feature>
<feature type="transmembrane region" description="Helical" evidence="6">
    <location>
        <begin position="201"/>
        <end position="226"/>
    </location>
</feature>
<dbReference type="GO" id="GO:0055085">
    <property type="term" value="P:transmembrane transport"/>
    <property type="evidence" value="ECO:0007669"/>
    <property type="project" value="InterPro"/>
</dbReference>
<keyword evidence="3 6" id="KW-0812">Transmembrane</keyword>
<name>C8XEE7_NAKMY</name>
<dbReference type="InterPro" id="IPR051204">
    <property type="entry name" value="ABC_transp_perm/SBD"/>
</dbReference>
<evidence type="ECO:0000313" key="8">
    <source>
        <dbReference type="EMBL" id="ACV77805.1"/>
    </source>
</evidence>
<dbReference type="Pfam" id="PF00528">
    <property type="entry name" value="BPD_transp_1"/>
    <property type="match status" value="1"/>
</dbReference>
<reference evidence="8 9" key="2">
    <citation type="journal article" date="2010" name="Stand. Genomic Sci.">
        <title>Complete genome sequence of Nakamurella multipartita type strain (Y-104).</title>
        <authorList>
            <person name="Tice H."/>
            <person name="Mayilraj S."/>
            <person name="Sims D."/>
            <person name="Lapidus A."/>
            <person name="Nolan M."/>
            <person name="Lucas S."/>
            <person name="Glavina Del Rio T."/>
            <person name="Copeland A."/>
            <person name="Cheng J.F."/>
            <person name="Meincke L."/>
            <person name="Bruce D."/>
            <person name="Goodwin L."/>
            <person name="Pitluck S."/>
            <person name="Ivanova N."/>
            <person name="Mavromatis K."/>
            <person name="Ovchinnikova G."/>
            <person name="Pati A."/>
            <person name="Chen A."/>
            <person name="Palaniappan K."/>
            <person name="Land M."/>
            <person name="Hauser L."/>
            <person name="Chang Y.J."/>
            <person name="Jeffries C.D."/>
            <person name="Detter J.C."/>
            <person name="Brettin T."/>
            <person name="Rohde M."/>
            <person name="Goker M."/>
            <person name="Bristow J."/>
            <person name="Eisen J.A."/>
            <person name="Markowitz V."/>
            <person name="Hugenholtz P."/>
            <person name="Kyrpides N.C."/>
            <person name="Klenk H.P."/>
            <person name="Chen F."/>
        </authorList>
    </citation>
    <scope>NUCLEOTIDE SEQUENCE [LARGE SCALE GENOMIC DNA]</scope>
    <source>
        <strain evidence="9">ATCC 700099 / DSM 44233 / CIP 104796 / JCM 9543 / NBRC 105858 / Y-104</strain>
    </source>
</reference>
<evidence type="ECO:0000256" key="4">
    <source>
        <dbReference type="ARBA" id="ARBA00022989"/>
    </source>
</evidence>
<gene>
    <name evidence="8" type="ordered locus">Namu_1404</name>
</gene>
<dbReference type="InterPro" id="IPR000515">
    <property type="entry name" value="MetI-like"/>
</dbReference>
<organism evidence="8 9">
    <name type="scientific">Nakamurella multipartita (strain ATCC 700099 / DSM 44233 / CIP 104796 / JCM 9543 / NBRC 105858 / Y-104)</name>
    <name type="common">Microsphaera multipartita</name>
    <dbReference type="NCBI Taxonomy" id="479431"/>
    <lineage>
        <taxon>Bacteria</taxon>
        <taxon>Bacillati</taxon>
        <taxon>Actinomycetota</taxon>
        <taxon>Actinomycetes</taxon>
        <taxon>Nakamurellales</taxon>
        <taxon>Nakamurellaceae</taxon>
        <taxon>Nakamurella</taxon>
    </lineage>
</organism>
<dbReference type="InParanoid" id="C8XEE7"/>
<dbReference type="OrthoDB" id="5244012at2"/>
<dbReference type="PANTHER" id="PTHR30177:SF33">
    <property type="entry name" value="POSSIBLE OSMOPROTECTANT (GLYCINE BETAINE_CARNITINE_CHOLINE_L-PROLINE) TRANSPORT INTEGRAL MEMBRANE PROTEIN ABC TRANSPORTER PROZ"/>
    <property type="match status" value="1"/>
</dbReference>
<dbReference type="FunCoup" id="C8XEE7">
    <property type="interactions" value="53"/>
</dbReference>
<reference evidence="9" key="1">
    <citation type="submission" date="2009-09" db="EMBL/GenBank/DDBJ databases">
        <title>The complete genome of Nakamurella multipartita DSM 44233.</title>
        <authorList>
            <consortium name="US DOE Joint Genome Institute (JGI-PGF)"/>
            <person name="Lucas S."/>
            <person name="Copeland A."/>
            <person name="Lapidus A."/>
            <person name="Glavina del Rio T."/>
            <person name="Dalin E."/>
            <person name="Tice H."/>
            <person name="Bruce D."/>
            <person name="Goodwin L."/>
            <person name="Pitluck S."/>
            <person name="Kyrpides N."/>
            <person name="Mavromatis K."/>
            <person name="Ivanova N."/>
            <person name="Ovchinnikova G."/>
            <person name="Sims D."/>
            <person name="Meincke L."/>
            <person name="Brettin T."/>
            <person name="Detter J.C."/>
            <person name="Han C."/>
            <person name="Larimer F."/>
            <person name="Land M."/>
            <person name="Hauser L."/>
            <person name="Markowitz V."/>
            <person name="Cheng J.-F."/>
            <person name="Hugenholtz P."/>
            <person name="Woyke T."/>
            <person name="Wu D."/>
            <person name="Klenk H.-P."/>
            <person name="Eisen J.A."/>
        </authorList>
    </citation>
    <scope>NUCLEOTIDE SEQUENCE [LARGE SCALE GENOMIC DNA]</scope>
    <source>
        <strain evidence="9">ATCC 700099 / DSM 44233 / CIP 104796 / JCM 9543 / NBRC 105858 / Y-104</strain>
    </source>
</reference>
<dbReference type="GO" id="GO:0031460">
    <property type="term" value="P:glycine betaine transport"/>
    <property type="evidence" value="ECO:0007669"/>
    <property type="project" value="TreeGrafter"/>
</dbReference>
<keyword evidence="2 6" id="KW-0813">Transport</keyword>
<dbReference type="PROSITE" id="PS50928">
    <property type="entry name" value="ABC_TM1"/>
    <property type="match status" value="1"/>
</dbReference>
<feature type="domain" description="ABC transmembrane type-1" evidence="7">
    <location>
        <begin position="32"/>
        <end position="218"/>
    </location>
</feature>
<dbReference type="eggNOG" id="COG1174">
    <property type="taxonomic scope" value="Bacteria"/>
</dbReference>
<comment type="similarity">
    <text evidence="6">Belongs to the binding-protein-dependent transport system permease family.</text>
</comment>
<dbReference type="STRING" id="479431.Namu_1404"/>
<evidence type="ECO:0000256" key="3">
    <source>
        <dbReference type="ARBA" id="ARBA00022692"/>
    </source>
</evidence>
<protein>
    <submittedName>
        <fullName evidence="8">Binding-protein-dependent transport systems inner membrane component</fullName>
    </submittedName>
</protein>